<feature type="coiled-coil region" evidence="1">
    <location>
        <begin position="165"/>
        <end position="229"/>
    </location>
</feature>
<comment type="caution">
    <text evidence="2">The sequence shown here is derived from an EMBL/GenBank/DDBJ whole genome shotgun (WGS) entry which is preliminary data.</text>
</comment>
<evidence type="ECO:0000313" key="2">
    <source>
        <dbReference type="EMBL" id="OWR02623.1"/>
    </source>
</evidence>
<dbReference type="RefSeq" id="WP_088484513.1">
    <property type="nucleotide sequence ID" value="NZ_NISI01000007.1"/>
</dbReference>
<evidence type="ECO:0000256" key="1">
    <source>
        <dbReference type="SAM" id="Coils"/>
    </source>
</evidence>
<dbReference type="EMBL" id="NISI01000007">
    <property type="protein sequence ID" value="OWR02623.1"/>
    <property type="molecule type" value="Genomic_DNA"/>
</dbReference>
<keyword evidence="1" id="KW-0175">Coiled coil</keyword>
<dbReference type="Proteomes" id="UP000197446">
    <property type="component" value="Unassembled WGS sequence"/>
</dbReference>
<sequence length="834" mass="92613">MPASHVREVLEAIARSPAGLTEERDAVALLDVHLAAVEDADAGHGLERLVQVRDAARQALDRTFKVRTTSVVARSHADGLVTALGPLEHLIDQLQTAEQRERQAIARLDAELGLLQAVPPDAALAALLERVTDTERLLQSTGELGRDSKAVAARRRAVAAAGKPVQQQLAALQREEAERVEAKRRASQQEALRLKAAMAEVTAQDPVDLTRLRELVKAENERAGALEAELKLAAQLQLPIAPPPAKVAFADNTNPQAAAWTDTICAKAFAKYTWFEFKDLRKSGQPVVIDGLAAQTVITDDVMWKLYQYRRSVIDQLIVTLQAEFKNQLMFKSSGSEDIESDLDITVASVTPGDDVKAMTRFNAEIKRRFGRPPGRVFDTNLYARDYRAIEDNMSPRRGSAPQDHDIDQPTDEMAKMSGIDQDVATLMKQRRFLDEPTFTAMWQDLLKGIRDPQDRKRIQQRFEEAEAAYLLTAQEKVERIRTKVEARRLAVLARAKQGGAKISPQETAAFKTYDQLKKRYELAREAHDLKAVQQLLPDLLDLLETQFPDEVMDATDDQYAERMAALRADQARLAALVKQHPEEGPGCAKAHPDQTHAQWLDGLNALKARIKQAQFTHIMFANEAYMSEGAITHIVAGAQAASPKKKQAVLDNIQPAELLQSTNEQLADFFKDMKHMAHAEHEASGATAKRRATGEAFVHASKYLSRMLDGAAMLQEKYAADPVVKPLLEGQPYTLCQRAGVAGPRALQEQVDKQLVKLRKSATIPGDAKAELAVAEVQQMFQVSSVAELRTLIMGFSREFNERVRQLPSFRAAQQVDRETERAYFRPTTAKPA</sequence>
<dbReference type="OrthoDB" id="436117at2"/>
<accession>A0A254NBT9</accession>
<gene>
    <name evidence="2" type="ORF">CDO81_17480</name>
</gene>
<keyword evidence="3" id="KW-1185">Reference proteome</keyword>
<name>A0A254NBT9_9BURK</name>
<evidence type="ECO:0000313" key="3">
    <source>
        <dbReference type="Proteomes" id="UP000197446"/>
    </source>
</evidence>
<protein>
    <submittedName>
        <fullName evidence="2">Uncharacterized protein</fullName>
    </submittedName>
</protein>
<reference evidence="2 3" key="1">
    <citation type="journal article" date="2007" name="Int. J. Syst. Evol. Microbiol.">
        <title>Description of Pelomonas aquatica sp. nov. and Pelomonas puraquae sp. nov., isolated from industrial and haemodialysis water.</title>
        <authorList>
            <person name="Gomila M."/>
            <person name="Bowien B."/>
            <person name="Falsen E."/>
            <person name="Moore E.R."/>
            <person name="Lalucat J."/>
        </authorList>
    </citation>
    <scope>NUCLEOTIDE SEQUENCE [LARGE SCALE GENOMIC DNA]</scope>
    <source>
        <strain evidence="2 3">CCUG 52769</strain>
    </source>
</reference>
<proteinExistence type="predicted"/>
<organism evidence="2 3">
    <name type="scientific">Roseateles puraquae</name>
    <dbReference type="NCBI Taxonomy" id="431059"/>
    <lineage>
        <taxon>Bacteria</taxon>
        <taxon>Pseudomonadati</taxon>
        <taxon>Pseudomonadota</taxon>
        <taxon>Betaproteobacteria</taxon>
        <taxon>Burkholderiales</taxon>
        <taxon>Sphaerotilaceae</taxon>
        <taxon>Roseateles</taxon>
    </lineage>
</organism>
<dbReference type="AlphaFoldDB" id="A0A254NBT9"/>